<dbReference type="SUPFAM" id="SSF53300">
    <property type="entry name" value="vWA-like"/>
    <property type="match status" value="1"/>
</dbReference>
<dbReference type="STRING" id="984262.SGRA_2622"/>
<sequence length="552" mass="60695">MKSYFLPLALISFLFLGQSCEQSKLSGAKEAEMMTQSRSSLKEEMAAVTEEAAGEVVEPEDPDALGDTLSDIAQNTEEYGKIIENPFLGAKDNPLSTFSIDVDNAAYSNVRRYLSEWNQLPPNGAVRLEEMINYFDYDYPQPTGEHPFSVNMELSQAPWAQEHQLLHIGLQGKDLNYDELKPSNLVFLIDCSGSMSSDNKLPLLKKGLKMLLSQLDDKDKVAIVAYAGAAGLVLPATPASQANKILSALDRLEAGGSTAGGQGIELAYKTAQEALIEGGNNRVILATDGDFNVGPSSSSDLVDLITEKRKLDIYLTICGFGMGNYKDDRMEQISNAGNGNYFYIDNEKEAKKVFVREMRANMFSIAKDVKIQIEFNPQWVKAYRLVGYENRLLKAEDFDDDTKDAGELGAGHTVTAIYEIIPQGSASTQKVTQQPALKYQDAPSIKNNSSDLMTLKLRYKPLDSDKSKLLEFNLNKDAAVEQTSDNFRFSAAVAAFGMLLRDSEFKGTANFDKVKNWALSAKGQDPNGDRAELVKLIQLAAQIKSNPAAQNN</sequence>
<dbReference type="PROSITE" id="PS50234">
    <property type="entry name" value="VWFA"/>
    <property type="match status" value="1"/>
</dbReference>
<dbReference type="PANTHER" id="PTHR10166:SF37">
    <property type="entry name" value="STOLID, ISOFORM H"/>
    <property type="match status" value="1"/>
</dbReference>
<accession>H6L822</accession>
<dbReference type="PROSITE" id="PS51257">
    <property type="entry name" value="PROKAR_LIPOPROTEIN"/>
    <property type="match status" value="1"/>
</dbReference>
<dbReference type="InterPro" id="IPR022156">
    <property type="entry name" value="Uncharacterised_YfbK_N"/>
</dbReference>
<evidence type="ECO:0000313" key="2">
    <source>
        <dbReference type="EMBL" id="AFC25350.1"/>
    </source>
</evidence>
<gene>
    <name evidence="2" type="ordered locus">SGRA_2622</name>
</gene>
<dbReference type="InterPro" id="IPR036465">
    <property type="entry name" value="vWFA_dom_sf"/>
</dbReference>
<dbReference type="CDD" id="cd01465">
    <property type="entry name" value="vWA_subgroup"/>
    <property type="match status" value="1"/>
</dbReference>
<reference evidence="2 3" key="1">
    <citation type="journal article" date="2012" name="Stand. Genomic Sci.">
        <title>Complete genome sequencing and analysis of Saprospira grandis str. Lewin, a predatory marine bacterium.</title>
        <authorList>
            <person name="Saw J.H."/>
            <person name="Yuryev A."/>
            <person name="Kanbe M."/>
            <person name="Hou S."/>
            <person name="Young A.G."/>
            <person name="Aizawa S."/>
            <person name="Alam M."/>
        </authorList>
    </citation>
    <scope>NUCLEOTIDE SEQUENCE [LARGE SCALE GENOMIC DNA]</scope>
    <source>
        <strain evidence="2 3">Lewin</strain>
    </source>
</reference>
<proteinExistence type="predicted"/>
<dbReference type="InterPro" id="IPR021908">
    <property type="entry name" value="YfbK_C"/>
</dbReference>
<name>H6L822_SAPGL</name>
<dbReference type="InterPro" id="IPR002035">
    <property type="entry name" value="VWF_A"/>
</dbReference>
<dbReference type="RefSeq" id="WP_015692961.1">
    <property type="nucleotide sequence ID" value="NC_016940.1"/>
</dbReference>
<organism evidence="2 3">
    <name type="scientific">Saprospira grandis (strain Lewin)</name>
    <dbReference type="NCBI Taxonomy" id="984262"/>
    <lineage>
        <taxon>Bacteria</taxon>
        <taxon>Pseudomonadati</taxon>
        <taxon>Bacteroidota</taxon>
        <taxon>Saprospiria</taxon>
        <taxon>Saprospirales</taxon>
        <taxon>Saprospiraceae</taxon>
        <taxon>Saprospira</taxon>
    </lineage>
</organism>
<dbReference type="SMART" id="SM00327">
    <property type="entry name" value="VWA"/>
    <property type="match status" value="1"/>
</dbReference>
<feature type="domain" description="VWFA" evidence="1">
    <location>
        <begin position="184"/>
        <end position="362"/>
    </location>
</feature>
<keyword evidence="3" id="KW-1185">Reference proteome</keyword>
<dbReference type="Proteomes" id="UP000007519">
    <property type="component" value="Chromosome"/>
</dbReference>
<dbReference type="Pfam" id="PF12034">
    <property type="entry name" value="YfbK_C"/>
    <property type="match status" value="1"/>
</dbReference>
<dbReference type="eggNOG" id="COG2304">
    <property type="taxonomic scope" value="Bacteria"/>
</dbReference>
<dbReference type="EMBL" id="CP002831">
    <property type="protein sequence ID" value="AFC25350.1"/>
    <property type="molecule type" value="Genomic_DNA"/>
</dbReference>
<dbReference type="Pfam" id="PF00092">
    <property type="entry name" value="VWA"/>
    <property type="match status" value="1"/>
</dbReference>
<dbReference type="InterPro" id="IPR051173">
    <property type="entry name" value="Ca_channel_alpha-2/delta"/>
</dbReference>
<evidence type="ECO:0000259" key="1">
    <source>
        <dbReference type="PROSITE" id="PS50234"/>
    </source>
</evidence>
<dbReference type="Pfam" id="PF12450">
    <property type="entry name" value="vWF_A"/>
    <property type="match status" value="1"/>
</dbReference>
<dbReference type="Gene3D" id="3.40.50.410">
    <property type="entry name" value="von Willebrand factor, type A domain"/>
    <property type="match status" value="1"/>
</dbReference>
<dbReference type="KEGG" id="sgn:SGRA_2622"/>
<evidence type="ECO:0000313" key="3">
    <source>
        <dbReference type="Proteomes" id="UP000007519"/>
    </source>
</evidence>
<dbReference type="HOGENOM" id="CLU_019123_2_2_10"/>
<dbReference type="PANTHER" id="PTHR10166">
    <property type="entry name" value="VOLTAGE-DEPENDENT CALCIUM CHANNEL SUBUNIT ALPHA-2/DELTA-RELATED"/>
    <property type="match status" value="1"/>
</dbReference>
<dbReference type="AlphaFoldDB" id="H6L822"/>
<protein>
    <submittedName>
        <fullName evidence="2">von Willebrand factor type A</fullName>
    </submittedName>
</protein>
<dbReference type="OrthoDB" id="9805121at2"/>